<evidence type="ECO:0000256" key="1">
    <source>
        <dbReference type="ARBA" id="ARBA00022729"/>
    </source>
</evidence>
<dbReference type="InterPro" id="IPR013320">
    <property type="entry name" value="ConA-like_dom_sf"/>
</dbReference>
<dbReference type="InterPro" id="IPR011004">
    <property type="entry name" value="Trimer_LpxA-like_sf"/>
</dbReference>
<organism evidence="5 6">
    <name type="scientific">Idiomarina xiamenensis 10-D-4</name>
    <dbReference type="NCBI Taxonomy" id="740709"/>
    <lineage>
        <taxon>Bacteria</taxon>
        <taxon>Pseudomonadati</taxon>
        <taxon>Pseudomonadota</taxon>
        <taxon>Gammaproteobacteria</taxon>
        <taxon>Alteromonadales</taxon>
        <taxon>Idiomarinaceae</taxon>
        <taxon>Idiomarina</taxon>
    </lineage>
</organism>
<dbReference type="InterPro" id="IPR006558">
    <property type="entry name" value="LamG-like"/>
</dbReference>
<dbReference type="PATRIC" id="fig|740709.3.peg.723"/>
<feature type="signal peptide" evidence="3">
    <location>
        <begin position="1"/>
        <end position="19"/>
    </location>
</feature>
<proteinExistence type="predicted"/>
<evidence type="ECO:0000256" key="2">
    <source>
        <dbReference type="ARBA" id="ARBA00023157"/>
    </source>
</evidence>
<dbReference type="Pfam" id="PF20419">
    <property type="entry name" value="DUF6701"/>
    <property type="match status" value="1"/>
</dbReference>
<keyword evidence="2" id="KW-1015">Disulfide bond</keyword>
<dbReference type="SUPFAM" id="SSF51161">
    <property type="entry name" value="Trimeric LpxA-like enzymes"/>
    <property type="match status" value="1"/>
</dbReference>
<dbReference type="SUPFAM" id="SSF49899">
    <property type="entry name" value="Concanavalin A-like lectins/glucanases"/>
    <property type="match status" value="2"/>
</dbReference>
<comment type="caution">
    <text evidence="5">The sequence shown here is derived from an EMBL/GenBank/DDBJ whole genome shotgun (WGS) entry which is preliminary data.</text>
</comment>
<dbReference type="PROSITE" id="PS50025">
    <property type="entry name" value="LAM_G_DOMAIN"/>
    <property type="match status" value="1"/>
</dbReference>
<gene>
    <name evidence="5" type="ORF">A10D4_03590</name>
</gene>
<evidence type="ECO:0000259" key="4">
    <source>
        <dbReference type="PROSITE" id="PS50025"/>
    </source>
</evidence>
<dbReference type="Gene3D" id="2.60.120.200">
    <property type="match status" value="2"/>
</dbReference>
<reference evidence="5 6" key="1">
    <citation type="journal article" date="2012" name="J. Bacteriol.">
        <title>Genome Sequence of Idiomarina xiamenensis Type Strain 10-D-4.</title>
        <authorList>
            <person name="Lai Q."/>
            <person name="Wang L."/>
            <person name="Wang W."/>
            <person name="Shao Z."/>
        </authorList>
    </citation>
    <scope>NUCLEOTIDE SEQUENCE [LARGE SCALE GENOMIC DNA]</scope>
    <source>
        <strain evidence="5 6">10-D-4</strain>
    </source>
</reference>
<accession>K2JPG1</accession>
<keyword evidence="1 3" id="KW-0732">Signal</keyword>
<dbReference type="InterPro" id="IPR046524">
    <property type="entry name" value="DUF6701"/>
</dbReference>
<dbReference type="eggNOG" id="COG3210">
    <property type="taxonomic scope" value="Bacteria"/>
</dbReference>
<dbReference type="OrthoDB" id="9790247at2"/>
<dbReference type="EMBL" id="AMRG01000003">
    <property type="protein sequence ID" value="EKE85396.1"/>
    <property type="molecule type" value="Genomic_DNA"/>
</dbReference>
<dbReference type="eggNOG" id="COG1664">
    <property type="taxonomic scope" value="Bacteria"/>
</dbReference>
<dbReference type="Proteomes" id="UP000014115">
    <property type="component" value="Unassembled WGS sequence"/>
</dbReference>
<protein>
    <submittedName>
        <fullName evidence="5">MSHA biogenesis protein MshQ</fullName>
    </submittedName>
</protein>
<feature type="domain" description="Laminin G" evidence="4">
    <location>
        <begin position="327"/>
        <end position="505"/>
    </location>
</feature>
<feature type="chain" id="PRO_5003861608" evidence="3">
    <location>
        <begin position="20"/>
        <end position="1618"/>
    </location>
</feature>
<dbReference type="SMART" id="SM00560">
    <property type="entry name" value="LamGL"/>
    <property type="match status" value="1"/>
</dbReference>
<evidence type="ECO:0000256" key="3">
    <source>
        <dbReference type="SAM" id="SignalP"/>
    </source>
</evidence>
<dbReference type="RefSeq" id="WP_008487786.1">
    <property type="nucleotide sequence ID" value="NZ_AMRG01000003.1"/>
</dbReference>
<keyword evidence="6" id="KW-1185">Reference proteome</keyword>
<dbReference type="STRING" id="740709.A10D4_03590"/>
<sequence length="1618" mass="171356">MMRLLLASLLLLLSVAAEAATYSLPNGALPFGCIRSGSTVTCTSLTLNFNDRVNINSATTWVINGNFTSRDRVYINSGGNPANLTMRVSGNANFGRDNSLAGNLTVGGTATLNDRFIHSGSLSAGTLQSYYDVRITGNVAVSNGFTAFDRVRVDGNINARSLTLGYDAQVTGNNITVTDRVYMNERAIIKANIKASDIDIGRDSQITGSLESGNVLIRERAKVDGNVNATGRVDNYGTITGYVNSPIINDGSGGIQGQTCDYNENIGPCVFGASALGYWRMNQLAWSGANNEVIDSSSNAFHGRAIGAANTAITAPARVGNPGTCRYGVFNGSNRFEVANNSAINNASSVSVGVWVKAQASQQSNESYQTLVIYGSGPTQGSNGRFEFYRRTADGRLYFEIRTRFGSVRAVSVSGSSVFDGQWHHLVGVFDSANNRLRLYVDGNQVSSNSYFSDNTLNSVSGPLAVGSQAFGSNGINGNLDELYLAGRAMSASEVQTLYQQVSECVAEPEPTPQACVDIWPSRVQSGFGFPKPLNELLPATGLAPNPLPNTMQATDYRYNGTQTIGSGSKQTSGASTRLFFNGDLTIDNNITLNSNGPSSNLLLVVTGNLIINDGVTINGFVAVGGNITINNGFFSAANATINGALSLAGQANAACSGLFCGSANLNVNDRLSQLVNLDGGSFCYNGANQCFTDMFNDTNSFNNEWQVNSSSGGFTPQLVGDRLRLTQDSPRQATLAMLKQVFPAANNLIQIEFDYFGWSPNGGSGADGIALVLSDANVVPMPGSYGGSLGYAQRNNGDNGFAGGWLGIGFDEFGNFSNSTEGRIGPQAGPEPGFRADAVAIRGAGSGQSGYRYLRGTNSLSPAIDTRNSSNPAPGHRYRVTVDSRISNQTIVSVERNTGNGFETIIAPFNVFDYNGQQPTVPDNFLLSFTGSTGDNSNIHDIDNIRVCAAESFPYDGTVVDHYRLRFNSDALTCTPATISVDACTSPSCDQTYSGASSVTLTPSGASWTANPLVFNGGSGSVELAQTSAATLTLGVNTAQSSPTAITTTQCYANGSNTPTSCDITFADAGFVFTPIATQVSGLPFQTQIQAVRRNTQTGACQAFLTGNNNLDLSMRCDDPGSCSNLNSYAWAELTAKGVGQSSYQRIPALPNYQNIAVTFDNQSRTSLDVNYGDAGAISLHARKQLPNGAVLTGSSERFVVRPASARLTANANHSYSNGIIARAGEDFSGVLEALNAQGNITPNFGNEAQPHRLTLASTADAVESFDGDLAGISFSKTGAAQFTANALEYSEVGHAQFTIQFANGGNSNDYLAAGSLNQMSAVVGRFVPYHFKQASASVTPACAVGDFTYMGQAFSGVVDAVRAENRYGNVTRNYQAGLAKAKALLVAEAGSSNLSSRISPSAAVPISWSEGVGQFSVNATLARAAQADGPYDNFQLGWYAEDNDGNYSHLMATGLSVPAACNGARCAAIGNTFKQRYGRLVLPDVNGSDIENIGVEAFVEYWNGERFVLNQDDSCSTLTAANFSAVTDADGLFQTPVGDSPLALANGQLPFNRLQWPHDNRAGEFEFEYAVPDYLRFGWFNDEAGYGDNNQPPRASVIFGQYRGNDRLIYWREVGW</sequence>
<evidence type="ECO:0000313" key="6">
    <source>
        <dbReference type="Proteomes" id="UP000014115"/>
    </source>
</evidence>
<dbReference type="Pfam" id="PF13385">
    <property type="entry name" value="Laminin_G_3"/>
    <property type="match status" value="1"/>
</dbReference>
<evidence type="ECO:0000313" key="5">
    <source>
        <dbReference type="EMBL" id="EKE85396.1"/>
    </source>
</evidence>
<dbReference type="InterPro" id="IPR001791">
    <property type="entry name" value="Laminin_G"/>
</dbReference>
<name>K2JPG1_9GAMM</name>